<accession>A0AB39XVK2</accession>
<dbReference type="RefSeq" id="WP_369776650.1">
    <property type="nucleotide sequence ID" value="NZ_CP165727.1"/>
</dbReference>
<dbReference type="AlphaFoldDB" id="A0AB39XVK2"/>
<evidence type="ECO:0008006" key="2">
    <source>
        <dbReference type="Google" id="ProtNLM"/>
    </source>
</evidence>
<name>A0AB39XVK2_9ACTN</name>
<organism evidence="1">
    <name type="scientific">Streptomyces sp. R33</name>
    <dbReference type="NCBI Taxonomy" id="3238629"/>
    <lineage>
        <taxon>Bacteria</taxon>
        <taxon>Bacillati</taxon>
        <taxon>Actinomycetota</taxon>
        <taxon>Actinomycetes</taxon>
        <taxon>Kitasatosporales</taxon>
        <taxon>Streptomycetaceae</taxon>
        <taxon>Streptomyces</taxon>
    </lineage>
</organism>
<dbReference type="PROSITE" id="PS51257">
    <property type="entry name" value="PROKAR_LIPOPROTEIN"/>
    <property type="match status" value="1"/>
</dbReference>
<dbReference type="EMBL" id="CP165727">
    <property type="protein sequence ID" value="XDV61903.1"/>
    <property type="molecule type" value="Genomic_DNA"/>
</dbReference>
<reference evidence="1" key="1">
    <citation type="submission" date="2024-08" db="EMBL/GenBank/DDBJ databases">
        <authorList>
            <person name="Yu S.T."/>
        </authorList>
    </citation>
    <scope>NUCLEOTIDE SEQUENCE</scope>
    <source>
        <strain evidence="1">R33</strain>
    </source>
</reference>
<gene>
    <name evidence="1" type="ORF">AB5J51_02595</name>
</gene>
<evidence type="ECO:0000313" key="1">
    <source>
        <dbReference type="EMBL" id="XDV61903.1"/>
    </source>
</evidence>
<sequence>MNMLALRVLLAVLLVGTGLSGCSLLPPFETCEGTESAVAELDELPVLASRPQGAVPVGGGPWAGSSCVDDTAGAWLTAQRLYAYGGTREEVLQYYGREARAAGWRPVHDLDMGPDGRIAVFCFESAARPSITLAFESPEMLREIYGVEPDPGDVLGVDARTWFSWSAEAAPDGSRTSC</sequence>
<protein>
    <recommendedName>
        <fullName evidence="2">Lipoprotein</fullName>
    </recommendedName>
</protein>
<proteinExistence type="predicted"/>